<dbReference type="EMBL" id="CACSLK010027831">
    <property type="protein sequence ID" value="CAA0830975.1"/>
    <property type="molecule type" value="Genomic_DNA"/>
</dbReference>
<dbReference type="SMART" id="SM00614">
    <property type="entry name" value="ZnF_BED"/>
    <property type="match status" value="1"/>
</dbReference>
<evidence type="ECO:0000256" key="2">
    <source>
        <dbReference type="ARBA" id="ARBA00022771"/>
    </source>
</evidence>
<dbReference type="PROSITE" id="PS50808">
    <property type="entry name" value="ZF_BED"/>
    <property type="match status" value="1"/>
</dbReference>
<feature type="domain" description="BED-type" evidence="6">
    <location>
        <begin position="50"/>
        <end position="113"/>
    </location>
</feature>
<evidence type="ECO:0000256" key="5">
    <source>
        <dbReference type="SAM" id="MobiDB-lite"/>
    </source>
</evidence>
<keyword evidence="8" id="KW-1185">Reference proteome</keyword>
<dbReference type="InterPro" id="IPR036236">
    <property type="entry name" value="Znf_C2H2_sf"/>
</dbReference>
<feature type="region of interest" description="Disordered" evidence="5">
    <location>
        <begin position="1"/>
        <end position="22"/>
    </location>
</feature>
<evidence type="ECO:0000259" key="6">
    <source>
        <dbReference type="PROSITE" id="PS50808"/>
    </source>
</evidence>
<name>A0A9N7NHV7_STRHE</name>
<sequence length="154" mass="17429">MAPNKTGDTGAAPACQQVNNPSDVIDLEANNVRERDDEATDVPDGKRHKKCTSAAWDHFTKYIKSVQVDGKIVKQEWAKCKYCPYEAHRKGRNGTSVFLSHTKSQHSKLAGQQQLKVEKNESGLSSVEPYRYDLEVSLRKFYLAIIMHEYPCRA</sequence>
<keyword evidence="2 4" id="KW-0863">Zinc-finger</keyword>
<evidence type="ECO:0000256" key="3">
    <source>
        <dbReference type="ARBA" id="ARBA00022833"/>
    </source>
</evidence>
<proteinExistence type="predicted"/>
<dbReference type="GO" id="GO:0005634">
    <property type="term" value="C:nucleus"/>
    <property type="evidence" value="ECO:0007669"/>
    <property type="project" value="TreeGrafter"/>
</dbReference>
<dbReference type="AlphaFoldDB" id="A0A9N7NHV7"/>
<reference evidence="7" key="1">
    <citation type="submission" date="2019-12" db="EMBL/GenBank/DDBJ databases">
        <authorList>
            <person name="Scholes J."/>
        </authorList>
    </citation>
    <scope>NUCLEOTIDE SEQUENCE</scope>
</reference>
<dbReference type="PANTHER" id="PTHR34396">
    <property type="entry name" value="OS03G0264950 PROTEIN-RELATED"/>
    <property type="match status" value="1"/>
</dbReference>
<comment type="caution">
    <text evidence="7">The sequence shown here is derived from an EMBL/GenBank/DDBJ whole genome shotgun (WGS) entry which is preliminary data.</text>
</comment>
<dbReference type="InterPro" id="IPR053031">
    <property type="entry name" value="Cuticle_assoc_protein"/>
</dbReference>
<dbReference type="PANTHER" id="PTHR34396:SF25">
    <property type="entry name" value="BOUNDARY ELEMENT ASSOCIATED FACTOR"/>
    <property type="match status" value="1"/>
</dbReference>
<protein>
    <recommendedName>
        <fullName evidence="6">BED-type domain-containing protein</fullName>
    </recommendedName>
</protein>
<dbReference type="Proteomes" id="UP001153555">
    <property type="component" value="Unassembled WGS sequence"/>
</dbReference>
<dbReference type="GO" id="GO:0006357">
    <property type="term" value="P:regulation of transcription by RNA polymerase II"/>
    <property type="evidence" value="ECO:0007669"/>
    <property type="project" value="TreeGrafter"/>
</dbReference>
<dbReference type="OrthoDB" id="694285at2759"/>
<dbReference type="SUPFAM" id="SSF57667">
    <property type="entry name" value="beta-beta-alpha zinc fingers"/>
    <property type="match status" value="1"/>
</dbReference>
<dbReference type="GO" id="GO:1990837">
    <property type="term" value="F:sequence-specific double-stranded DNA binding"/>
    <property type="evidence" value="ECO:0007669"/>
    <property type="project" value="TreeGrafter"/>
</dbReference>
<dbReference type="InterPro" id="IPR003656">
    <property type="entry name" value="Znf_BED"/>
</dbReference>
<accession>A0A9N7NHV7</accession>
<gene>
    <name evidence="7" type="ORF">SHERM_26358</name>
</gene>
<evidence type="ECO:0000256" key="4">
    <source>
        <dbReference type="PROSITE-ProRule" id="PRU00027"/>
    </source>
</evidence>
<evidence type="ECO:0000256" key="1">
    <source>
        <dbReference type="ARBA" id="ARBA00022723"/>
    </source>
</evidence>
<evidence type="ECO:0000313" key="7">
    <source>
        <dbReference type="EMBL" id="CAA0830975.1"/>
    </source>
</evidence>
<dbReference type="Pfam" id="PF02892">
    <property type="entry name" value="zf-BED"/>
    <property type="match status" value="1"/>
</dbReference>
<keyword evidence="1" id="KW-0479">Metal-binding</keyword>
<dbReference type="GO" id="GO:0008270">
    <property type="term" value="F:zinc ion binding"/>
    <property type="evidence" value="ECO:0007669"/>
    <property type="project" value="UniProtKB-KW"/>
</dbReference>
<keyword evidence="3" id="KW-0862">Zinc</keyword>
<organism evidence="7 8">
    <name type="scientific">Striga hermonthica</name>
    <name type="common">Purple witchweed</name>
    <name type="synonym">Buchnera hermonthica</name>
    <dbReference type="NCBI Taxonomy" id="68872"/>
    <lineage>
        <taxon>Eukaryota</taxon>
        <taxon>Viridiplantae</taxon>
        <taxon>Streptophyta</taxon>
        <taxon>Embryophyta</taxon>
        <taxon>Tracheophyta</taxon>
        <taxon>Spermatophyta</taxon>
        <taxon>Magnoliopsida</taxon>
        <taxon>eudicotyledons</taxon>
        <taxon>Gunneridae</taxon>
        <taxon>Pentapetalae</taxon>
        <taxon>asterids</taxon>
        <taxon>lamiids</taxon>
        <taxon>Lamiales</taxon>
        <taxon>Orobanchaceae</taxon>
        <taxon>Buchnereae</taxon>
        <taxon>Striga</taxon>
    </lineage>
</organism>
<evidence type="ECO:0000313" key="8">
    <source>
        <dbReference type="Proteomes" id="UP001153555"/>
    </source>
</evidence>